<dbReference type="RefSeq" id="XP_030634009.1">
    <property type="nucleotide sequence ID" value="XM_030778149.1"/>
</dbReference>
<dbReference type="Proteomes" id="UP000504632">
    <property type="component" value="Chromosome 6"/>
</dbReference>
<evidence type="ECO:0000313" key="2">
    <source>
        <dbReference type="Proteomes" id="UP000504632"/>
    </source>
</evidence>
<reference evidence="3" key="1">
    <citation type="submission" date="2025-08" db="UniProtKB">
        <authorList>
            <consortium name="RefSeq"/>
        </authorList>
    </citation>
    <scope>IDENTIFICATION</scope>
</reference>
<feature type="compositionally biased region" description="Polar residues" evidence="1">
    <location>
        <begin position="115"/>
        <end position="133"/>
    </location>
</feature>
<protein>
    <submittedName>
        <fullName evidence="3">NEDD4-binding protein 2-like 2</fullName>
    </submittedName>
</protein>
<gene>
    <name evidence="3" type="primary">n4bp2l2</name>
</gene>
<dbReference type="GO" id="GO:0005634">
    <property type="term" value="C:nucleus"/>
    <property type="evidence" value="ECO:0007669"/>
    <property type="project" value="TreeGrafter"/>
</dbReference>
<dbReference type="AlphaFoldDB" id="A0A6J2VQG6"/>
<dbReference type="PANTHER" id="PTHR13308">
    <property type="entry name" value="NEDD4-BINDING PROTEIN 2-LIKE 1"/>
    <property type="match status" value="1"/>
</dbReference>
<dbReference type="Gene3D" id="3.40.50.300">
    <property type="entry name" value="P-loop containing nucleotide triphosphate hydrolases"/>
    <property type="match status" value="1"/>
</dbReference>
<dbReference type="PANTHER" id="PTHR13308:SF23">
    <property type="entry name" value="NEDD4-BINDING PROTEIN 2-LIKE 2"/>
    <property type="match status" value="1"/>
</dbReference>
<dbReference type="Pfam" id="PF13671">
    <property type="entry name" value="AAA_33"/>
    <property type="match status" value="1"/>
</dbReference>
<feature type="region of interest" description="Disordered" evidence="1">
    <location>
        <begin position="86"/>
        <end position="161"/>
    </location>
</feature>
<dbReference type="InParanoid" id="A0A6J2VQG6"/>
<evidence type="ECO:0000313" key="3">
    <source>
        <dbReference type="RefSeq" id="XP_030634009.1"/>
    </source>
</evidence>
<organism evidence="2 3">
    <name type="scientific">Chanos chanos</name>
    <name type="common">Milkfish</name>
    <name type="synonym">Mugil chanos</name>
    <dbReference type="NCBI Taxonomy" id="29144"/>
    <lineage>
        <taxon>Eukaryota</taxon>
        <taxon>Metazoa</taxon>
        <taxon>Chordata</taxon>
        <taxon>Craniata</taxon>
        <taxon>Vertebrata</taxon>
        <taxon>Euteleostomi</taxon>
        <taxon>Actinopterygii</taxon>
        <taxon>Neopterygii</taxon>
        <taxon>Teleostei</taxon>
        <taxon>Ostariophysi</taxon>
        <taxon>Gonorynchiformes</taxon>
        <taxon>Chanidae</taxon>
        <taxon>Chanos</taxon>
    </lineage>
</organism>
<dbReference type="GeneID" id="115815185"/>
<dbReference type="CTD" id="10443"/>
<sequence length="328" mass="37290">MATGHTMYLTHMLELGVSCGTLESGDLTHTLVCPGMALTRITSRASGRTPHLLGFPRTFLTTGPDSTATGGYSDFDGHPGYRVEFPSYDTPHWSQPYNQQQSDSQRDSWQQYDSGQDSWQQYDSGQDSWQHYDSGQDSRQHYDSGQDSRQQYHGEEDQGHHENGASLKLILMRGAPGCGKSTLAKELLSTGPNGIILSTDDYFFQDGEYFFDPTLLGEAHGWNQNRAWKAIQEYRSPVIIDNTNIQAWEMKPYVVMALEKGYCITFHEPDTSWKFDPSQLERRNKHGVSREKIVKILESFERPMTVNIVLNSTEPPRRNKRHLSKNSI</sequence>
<dbReference type="InterPro" id="IPR026302">
    <property type="entry name" value="NEDD4-bd_p2"/>
</dbReference>
<feature type="compositionally biased region" description="Low complexity" evidence="1">
    <location>
        <begin position="99"/>
        <end position="114"/>
    </location>
</feature>
<evidence type="ECO:0000256" key="1">
    <source>
        <dbReference type="SAM" id="MobiDB-lite"/>
    </source>
</evidence>
<dbReference type="GO" id="GO:0000122">
    <property type="term" value="P:negative regulation of transcription by RNA polymerase II"/>
    <property type="evidence" value="ECO:0007669"/>
    <property type="project" value="TreeGrafter"/>
</dbReference>
<keyword evidence="2" id="KW-1185">Reference proteome</keyword>
<proteinExistence type="predicted"/>
<name>A0A6J2VQG6_CHACN</name>
<dbReference type="OrthoDB" id="3231855at2759"/>
<accession>A0A6J2VQG6</accession>
<dbReference type="InterPro" id="IPR027417">
    <property type="entry name" value="P-loop_NTPase"/>
</dbReference>
<dbReference type="SUPFAM" id="SSF52540">
    <property type="entry name" value="P-loop containing nucleoside triphosphate hydrolases"/>
    <property type="match status" value="1"/>
</dbReference>
<feature type="compositionally biased region" description="Basic and acidic residues" evidence="1">
    <location>
        <begin position="134"/>
        <end position="161"/>
    </location>
</feature>
<dbReference type="GO" id="GO:0003714">
    <property type="term" value="F:transcription corepressor activity"/>
    <property type="evidence" value="ECO:0007669"/>
    <property type="project" value="TreeGrafter"/>
</dbReference>